<feature type="chain" id="PRO_5019224006" description="Syndecan/Neurexin domain-containing protein" evidence="3">
    <location>
        <begin position="22"/>
        <end position="151"/>
    </location>
</feature>
<reference evidence="4 5" key="1">
    <citation type="submission" date="2018-11" db="EMBL/GenBank/DDBJ databases">
        <authorList>
            <person name="Lopez-Roques C."/>
            <person name="Donnadieu C."/>
            <person name="Bouchez O."/>
            <person name="Klopp C."/>
            <person name="Cabau C."/>
            <person name="Zahm M."/>
        </authorList>
    </citation>
    <scope>NUCLEOTIDE SEQUENCE [LARGE SCALE GENOMIC DNA]</scope>
    <source>
        <strain evidence="4">RS831</strain>
        <tissue evidence="4">Whole body</tissue>
    </source>
</reference>
<evidence type="ECO:0000256" key="2">
    <source>
        <dbReference type="SAM" id="Phobius"/>
    </source>
</evidence>
<feature type="region of interest" description="Disordered" evidence="1">
    <location>
        <begin position="21"/>
        <end position="87"/>
    </location>
</feature>
<evidence type="ECO:0000256" key="1">
    <source>
        <dbReference type="SAM" id="MobiDB-lite"/>
    </source>
</evidence>
<evidence type="ECO:0000256" key="3">
    <source>
        <dbReference type="SAM" id="SignalP"/>
    </source>
</evidence>
<name>A0A437BZ27_ORYJA</name>
<protein>
    <recommendedName>
        <fullName evidence="6">Syndecan/Neurexin domain-containing protein</fullName>
    </recommendedName>
</protein>
<keyword evidence="3" id="KW-0732">Signal</keyword>
<proteinExistence type="predicted"/>
<reference evidence="4 5" key="2">
    <citation type="submission" date="2019-01" db="EMBL/GenBank/DDBJ databases">
        <title>A chromosome length genome reference of the Java medaka (oryzias javanicus).</title>
        <authorList>
            <person name="Herpin A."/>
            <person name="Takehana Y."/>
            <person name="Naruse K."/>
            <person name="Ansai S."/>
            <person name="Kawaguchi M."/>
        </authorList>
    </citation>
    <scope>NUCLEOTIDE SEQUENCE [LARGE SCALE GENOMIC DNA]</scope>
    <source>
        <strain evidence="4">RS831</strain>
        <tissue evidence="4">Whole body</tissue>
    </source>
</reference>
<organism evidence="4 5">
    <name type="scientific">Oryzias javanicus</name>
    <name type="common">Javanese ricefish</name>
    <name type="synonym">Aplocheilus javanicus</name>
    <dbReference type="NCBI Taxonomy" id="123683"/>
    <lineage>
        <taxon>Eukaryota</taxon>
        <taxon>Metazoa</taxon>
        <taxon>Chordata</taxon>
        <taxon>Craniata</taxon>
        <taxon>Vertebrata</taxon>
        <taxon>Euteleostomi</taxon>
        <taxon>Actinopterygii</taxon>
        <taxon>Neopterygii</taxon>
        <taxon>Teleostei</taxon>
        <taxon>Neoteleostei</taxon>
        <taxon>Acanthomorphata</taxon>
        <taxon>Ovalentaria</taxon>
        <taxon>Atherinomorphae</taxon>
        <taxon>Beloniformes</taxon>
        <taxon>Adrianichthyidae</taxon>
        <taxon>Oryziinae</taxon>
        <taxon>Oryzias</taxon>
    </lineage>
</organism>
<accession>A0A437BZ27</accession>
<dbReference type="EMBL" id="CM012460">
    <property type="protein sequence ID" value="RVE55738.1"/>
    <property type="molecule type" value="Genomic_DNA"/>
</dbReference>
<feature type="transmembrane region" description="Helical" evidence="2">
    <location>
        <begin position="109"/>
        <end position="132"/>
    </location>
</feature>
<keyword evidence="2" id="KW-0812">Transmembrane</keyword>
<evidence type="ECO:0008006" key="6">
    <source>
        <dbReference type="Google" id="ProtNLM"/>
    </source>
</evidence>
<sequence length="151" mass="15968">MRFVFSLWFIVLAGLVSPVAASSSPGLSEDSEGSGIDVESSGSGDWSDPVSPVENIDEEPEEDAPGKAPMDSEEVKPPADIQKGTSTKMSTSGFVFLENGRHYLEKEEVLAGMIAGVLMGAAIGAAIAGILIHKWKKREDEGGLLGKRDFT</sequence>
<evidence type="ECO:0000313" key="4">
    <source>
        <dbReference type="EMBL" id="RVE55738.1"/>
    </source>
</evidence>
<keyword evidence="2" id="KW-1133">Transmembrane helix</keyword>
<keyword evidence="5" id="KW-1185">Reference proteome</keyword>
<gene>
    <name evidence="4" type="ORF">OJAV_G00229100</name>
</gene>
<keyword evidence="2" id="KW-0472">Membrane</keyword>
<evidence type="ECO:0000313" key="5">
    <source>
        <dbReference type="Proteomes" id="UP000283210"/>
    </source>
</evidence>
<dbReference type="Proteomes" id="UP000283210">
    <property type="component" value="Chromosome 24"/>
</dbReference>
<dbReference type="OrthoDB" id="8445938at2759"/>
<feature type="signal peptide" evidence="3">
    <location>
        <begin position="1"/>
        <end position="21"/>
    </location>
</feature>
<dbReference type="AlphaFoldDB" id="A0A437BZ27"/>